<protein>
    <submittedName>
        <fullName evidence="1">Uncharacterized protein</fullName>
    </submittedName>
</protein>
<reference evidence="2" key="1">
    <citation type="submission" date="2024-07" db="EMBL/GenBank/DDBJ databases">
        <title>Two chromosome-level genome assemblies of Korean endemic species Abeliophyllum distichum and Forsythia ovata (Oleaceae).</title>
        <authorList>
            <person name="Jang H."/>
        </authorList>
    </citation>
    <scope>NUCLEOTIDE SEQUENCE [LARGE SCALE GENOMIC DNA]</scope>
</reference>
<evidence type="ECO:0000313" key="1">
    <source>
        <dbReference type="EMBL" id="KAL2552316.1"/>
    </source>
</evidence>
<dbReference type="EMBL" id="JBFOLJ010000002">
    <property type="protein sequence ID" value="KAL2552316.1"/>
    <property type="molecule type" value="Genomic_DNA"/>
</dbReference>
<evidence type="ECO:0000313" key="2">
    <source>
        <dbReference type="Proteomes" id="UP001604277"/>
    </source>
</evidence>
<keyword evidence="2" id="KW-1185">Reference proteome</keyword>
<dbReference type="Proteomes" id="UP001604277">
    <property type="component" value="Unassembled WGS sequence"/>
</dbReference>
<comment type="caution">
    <text evidence="1">The sequence shown here is derived from an EMBL/GenBank/DDBJ whole genome shotgun (WGS) entry which is preliminary data.</text>
</comment>
<gene>
    <name evidence="1" type="ORF">Fot_05935</name>
</gene>
<sequence>MFDNQIKGRRLSMMKEKRLCQKGSWKMKIAREILGGPSEAGRLFFGKLEKPFLLIDVQIGPQFLPSTAGSSVSILGSRQDELDPAILEKLPVPSAIAATSIHKYWTSAWAKAGAEDIEELRSENKIIRSRLAVSEDARAKVENKISMAEMIQILSVKAQEAS</sequence>
<organism evidence="1 2">
    <name type="scientific">Forsythia ovata</name>
    <dbReference type="NCBI Taxonomy" id="205694"/>
    <lineage>
        <taxon>Eukaryota</taxon>
        <taxon>Viridiplantae</taxon>
        <taxon>Streptophyta</taxon>
        <taxon>Embryophyta</taxon>
        <taxon>Tracheophyta</taxon>
        <taxon>Spermatophyta</taxon>
        <taxon>Magnoliopsida</taxon>
        <taxon>eudicotyledons</taxon>
        <taxon>Gunneridae</taxon>
        <taxon>Pentapetalae</taxon>
        <taxon>asterids</taxon>
        <taxon>lamiids</taxon>
        <taxon>Lamiales</taxon>
        <taxon>Oleaceae</taxon>
        <taxon>Forsythieae</taxon>
        <taxon>Forsythia</taxon>
    </lineage>
</organism>
<name>A0ABD1WRK9_9LAMI</name>
<accession>A0ABD1WRK9</accession>
<proteinExistence type="predicted"/>
<dbReference type="AlphaFoldDB" id="A0ABD1WRK9"/>